<dbReference type="Proteomes" id="UP000256779">
    <property type="component" value="Unassembled WGS sequence"/>
</dbReference>
<proteinExistence type="predicted"/>
<dbReference type="InterPro" id="IPR029098">
    <property type="entry name" value="Acetyltransf_C"/>
</dbReference>
<keyword evidence="4" id="KW-0443">Lipid metabolism</keyword>
<dbReference type="PIRSF" id="PIRSF000456">
    <property type="entry name" value="UDP-GlcNAc_acltr"/>
    <property type="match status" value="1"/>
</dbReference>
<dbReference type="SUPFAM" id="SSF51161">
    <property type="entry name" value="Trimeric LpxA-like enzymes"/>
    <property type="match status" value="1"/>
</dbReference>
<dbReference type="GO" id="GO:0008780">
    <property type="term" value="F:acyl-[acyl-carrier-protein]-UDP-N-acetylglucosamine O-acyltransferase activity"/>
    <property type="evidence" value="ECO:0007669"/>
    <property type="project" value="InterPro"/>
</dbReference>
<accession>A0A3D9L7B1</accession>
<keyword evidence="8" id="KW-1185">Reference proteome</keyword>
<feature type="domain" description="UDP N-acetylglucosamine O-acyltransferase C-terminal" evidence="6">
    <location>
        <begin position="173"/>
        <end position="254"/>
    </location>
</feature>
<evidence type="ECO:0000256" key="3">
    <source>
        <dbReference type="ARBA" id="ARBA00022679"/>
    </source>
</evidence>
<dbReference type="Gene3D" id="1.20.1180.10">
    <property type="entry name" value="Udp N-acetylglucosamine O-acyltransferase, C-terminal domain"/>
    <property type="match status" value="1"/>
</dbReference>
<evidence type="ECO:0000259" key="6">
    <source>
        <dbReference type="Pfam" id="PF13720"/>
    </source>
</evidence>
<dbReference type="PANTHER" id="PTHR43480">
    <property type="entry name" value="ACYL-[ACYL-CARRIER-PROTEIN]--UDP-N-ACETYLGLUCOSAMINE O-ACYLTRANSFERASE"/>
    <property type="match status" value="1"/>
</dbReference>
<name>A0A3D9L7B1_MARFU</name>
<evidence type="ECO:0000256" key="1">
    <source>
        <dbReference type="ARBA" id="ARBA00022516"/>
    </source>
</evidence>
<dbReference type="OrthoDB" id="9807278at2"/>
<keyword evidence="3 7" id="KW-0808">Transferase</keyword>
<dbReference type="GO" id="GO:0009245">
    <property type="term" value="P:lipid A biosynthetic process"/>
    <property type="evidence" value="ECO:0007669"/>
    <property type="project" value="UniProtKB-KW"/>
</dbReference>
<dbReference type="GO" id="GO:0016020">
    <property type="term" value="C:membrane"/>
    <property type="evidence" value="ECO:0007669"/>
    <property type="project" value="GOC"/>
</dbReference>
<dbReference type="NCBIfam" id="TIGR01852">
    <property type="entry name" value="lipid_A_lpxA"/>
    <property type="match status" value="1"/>
</dbReference>
<evidence type="ECO:0000256" key="4">
    <source>
        <dbReference type="ARBA" id="ARBA00023098"/>
    </source>
</evidence>
<dbReference type="InterPro" id="IPR010137">
    <property type="entry name" value="Lipid_A_LpxA"/>
</dbReference>
<dbReference type="InterPro" id="IPR001451">
    <property type="entry name" value="Hexapep"/>
</dbReference>
<evidence type="ECO:0000256" key="5">
    <source>
        <dbReference type="ARBA" id="ARBA00023315"/>
    </source>
</evidence>
<keyword evidence="2" id="KW-0441">Lipid A biosynthesis</keyword>
<protein>
    <submittedName>
        <fullName evidence="7">Acyl-[acyl-carrier-protein]--UDP-N-acetylglucosamine O-acyltransferase</fullName>
    </submittedName>
</protein>
<dbReference type="Pfam" id="PF00132">
    <property type="entry name" value="Hexapep"/>
    <property type="match status" value="1"/>
</dbReference>
<dbReference type="CDD" id="cd03351">
    <property type="entry name" value="LbH_UDP-GlcNAc_AT"/>
    <property type="match status" value="1"/>
</dbReference>
<comment type="caution">
    <text evidence="7">The sequence shown here is derived from an EMBL/GenBank/DDBJ whole genome shotgun (WGS) entry which is preliminary data.</text>
</comment>
<keyword evidence="1" id="KW-0444">Lipid biosynthesis</keyword>
<dbReference type="AlphaFoldDB" id="A0A3D9L7B1"/>
<dbReference type="PANTHER" id="PTHR43480:SF1">
    <property type="entry name" value="ACYL-[ACYL-CARRIER-PROTEIN]--UDP-N-ACETYLGLUCOSAMINE O-ACYLTRANSFERASE, MITOCHONDRIAL-RELATED"/>
    <property type="match status" value="1"/>
</dbReference>
<dbReference type="RefSeq" id="WP_115867313.1">
    <property type="nucleotide sequence ID" value="NZ_QREG01000004.1"/>
</dbReference>
<dbReference type="Pfam" id="PF13720">
    <property type="entry name" value="Acetyltransf_11"/>
    <property type="match status" value="1"/>
</dbReference>
<keyword evidence="5 7" id="KW-0012">Acyltransferase</keyword>
<dbReference type="InterPro" id="IPR037157">
    <property type="entry name" value="Acetyltransf_C_sf"/>
</dbReference>
<gene>
    <name evidence="7" type="ORF">C7460_104258</name>
</gene>
<sequence length="261" mass="28447">MIHEAHVSTQAHIGQNVTIGPFSYIADDVTIGDNTWIGPNVTIMDGARIGERCRIFPGAVIAAEPQDLKYRGEETTVTIGNDTTIRECVTVNKGTALDRGNTAVGAHCVLMAYTHIAHDCVISDHVILANSVQMAGHVHLGKHAFVGGTTAIHQFVKIGAHTMISGGSLVRKDVPPYITAARDPLAYAGVNSTGLRRRGFSNEKIREIQDIFRIFYLSGLNNTEALDKIKLEQPPTPERDDIIKFIEDSSRGLVRGNERLL</sequence>
<reference evidence="7 8" key="1">
    <citation type="submission" date="2018-07" db="EMBL/GenBank/DDBJ databases">
        <title>Genomic Encyclopedia of Type Strains, Phase IV (KMG-IV): sequencing the most valuable type-strain genomes for metagenomic binning, comparative biology and taxonomic classification.</title>
        <authorList>
            <person name="Goeker M."/>
        </authorList>
    </citation>
    <scope>NUCLEOTIDE SEQUENCE [LARGE SCALE GENOMIC DNA]</scope>
    <source>
        <strain evidence="7 8">DSM 4134</strain>
    </source>
</reference>
<dbReference type="NCBIfam" id="NF003657">
    <property type="entry name" value="PRK05289.1"/>
    <property type="match status" value="1"/>
</dbReference>
<organism evidence="7 8">
    <name type="scientific">Marinoscillum furvescens DSM 4134</name>
    <dbReference type="NCBI Taxonomy" id="1122208"/>
    <lineage>
        <taxon>Bacteria</taxon>
        <taxon>Pseudomonadati</taxon>
        <taxon>Bacteroidota</taxon>
        <taxon>Cytophagia</taxon>
        <taxon>Cytophagales</taxon>
        <taxon>Reichenbachiellaceae</taxon>
        <taxon>Marinoscillum</taxon>
    </lineage>
</organism>
<dbReference type="Gene3D" id="2.160.10.10">
    <property type="entry name" value="Hexapeptide repeat proteins"/>
    <property type="match status" value="1"/>
</dbReference>
<evidence type="ECO:0000313" key="8">
    <source>
        <dbReference type="Proteomes" id="UP000256779"/>
    </source>
</evidence>
<evidence type="ECO:0000313" key="7">
    <source>
        <dbReference type="EMBL" id="REE01238.1"/>
    </source>
</evidence>
<dbReference type="EMBL" id="QREG01000004">
    <property type="protein sequence ID" value="REE01238.1"/>
    <property type="molecule type" value="Genomic_DNA"/>
</dbReference>
<evidence type="ECO:0000256" key="2">
    <source>
        <dbReference type="ARBA" id="ARBA00022556"/>
    </source>
</evidence>
<dbReference type="InterPro" id="IPR011004">
    <property type="entry name" value="Trimer_LpxA-like_sf"/>
</dbReference>